<dbReference type="Proteomes" id="UP000250321">
    <property type="component" value="Unassembled WGS sequence"/>
</dbReference>
<dbReference type="OrthoDB" id="773760at2759"/>
<gene>
    <name evidence="2" type="ORF">Pyn_22583</name>
</gene>
<feature type="region of interest" description="Disordered" evidence="1">
    <location>
        <begin position="1"/>
        <end position="75"/>
    </location>
</feature>
<comment type="caution">
    <text evidence="2">The sequence shown here is derived from an EMBL/GenBank/DDBJ whole genome shotgun (WGS) entry which is preliminary data.</text>
</comment>
<dbReference type="InterPro" id="IPR044594">
    <property type="entry name" value="HIPP01/3/5/6"/>
</dbReference>
<dbReference type="AlphaFoldDB" id="A0A314ZDH8"/>
<name>A0A314ZDH8_PRUYE</name>
<accession>A0A314ZDH8</accession>
<sequence length="122" mass="13621">MGAESAKSKGQANKLTVVGKVDPTKLRDELATKTKNEVDLVSPQPKKDNKVNKNNANDTKKKKPKKTDNDEKHKEAPLTTAVFKFDFHCDIRCKREALRVASCTTGEVINSTNRYVTASFLR</sequence>
<protein>
    <submittedName>
        <fullName evidence="2">Heavy metal-associated isoprenylated plant protein 3-like</fullName>
    </submittedName>
</protein>
<feature type="compositionally biased region" description="Basic and acidic residues" evidence="1">
    <location>
        <begin position="22"/>
        <end position="38"/>
    </location>
</feature>
<reference evidence="2 3" key="1">
    <citation type="submission" date="2018-02" db="EMBL/GenBank/DDBJ databases">
        <title>Draft genome of wild Prunus yedoensis var. nudiflora.</title>
        <authorList>
            <person name="Baek S."/>
            <person name="Kim J.-H."/>
            <person name="Choi K."/>
            <person name="Kim G.-B."/>
            <person name="Cho A."/>
            <person name="Jang H."/>
            <person name="Shin C.-H."/>
            <person name="Yu H.-J."/>
            <person name="Mun J.-H."/>
        </authorList>
    </citation>
    <scope>NUCLEOTIDE SEQUENCE [LARGE SCALE GENOMIC DNA]</scope>
    <source>
        <strain evidence="3">cv. Jeju island</strain>
        <tissue evidence="2">Leaf</tissue>
    </source>
</reference>
<evidence type="ECO:0000313" key="2">
    <source>
        <dbReference type="EMBL" id="PQQ19652.1"/>
    </source>
</evidence>
<proteinExistence type="predicted"/>
<dbReference type="STRING" id="2094558.A0A314ZDH8"/>
<dbReference type="PANTHER" id="PTHR46413">
    <property type="entry name" value="HEAVY METAL-ASSOCIATED ISOPRENYLATED PLANT PROTEIN 6"/>
    <property type="match status" value="1"/>
</dbReference>
<keyword evidence="3" id="KW-1185">Reference proteome</keyword>
<organism evidence="2 3">
    <name type="scientific">Prunus yedoensis var. nudiflora</name>
    <dbReference type="NCBI Taxonomy" id="2094558"/>
    <lineage>
        <taxon>Eukaryota</taxon>
        <taxon>Viridiplantae</taxon>
        <taxon>Streptophyta</taxon>
        <taxon>Embryophyta</taxon>
        <taxon>Tracheophyta</taxon>
        <taxon>Spermatophyta</taxon>
        <taxon>Magnoliopsida</taxon>
        <taxon>eudicotyledons</taxon>
        <taxon>Gunneridae</taxon>
        <taxon>Pentapetalae</taxon>
        <taxon>rosids</taxon>
        <taxon>fabids</taxon>
        <taxon>Rosales</taxon>
        <taxon>Rosaceae</taxon>
        <taxon>Amygdaloideae</taxon>
        <taxon>Amygdaleae</taxon>
        <taxon>Prunus</taxon>
    </lineage>
</organism>
<dbReference type="PANTHER" id="PTHR46413:SF2">
    <property type="entry name" value="HEAVY METAL-ASSOCIATED ISOPRENYLATED PLANT PROTEIN 3"/>
    <property type="match status" value="1"/>
</dbReference>
<feature type="compositionally biased region" description="Basic and acidic residues" evidence="1">
    <location>
        <begin position="66"/>
        <end position="75"/>
    </location>
</feature>
<dbReference type="GO" id="GO:0046872">
    <property type="term" value="F:metal ion binding"/>
    <property type="evidence" value="ECO:0007669"/>
    <property type="project" value="InterPro"/>
</dbReference>
<dbReference type="Gene3D" id="3.30.70.100">
    <property type="match status" value="1"/>
</dbReference>
<evidence type="ECO:0000313" key="3">
    <source>
        <dbReference type="Proteomes" id="UP000250321"/>
    </source>
</evidence>
<evidence type="ECO:0000256" key="1">
    <source>
        <dbReference type="SAM" id="MobiDB-lite"/>
    </source>
</evidence>
<dbReference type="EMBL" id="PJQY01000060">
    <property type="protein sequence ID" value="PQQ19652.1"/>
    <property type="molecule type" value="Genomic_DNA"/>
</dbReference>